<name>A0A3N6RW38_9GAMM</name>
<feature type="transmembrane region" description="Helical" evidence="1">
    <location>
        <begin position="48"/>
        <end position="68"/>
    </location>
</feature>
<reference evidence="2 3" key="1">
    <citation type="submission" date="2018-10" db="EMBL/GenBank/DDBJ databases">
        <title>Draft genome sequence for the type isolate of Erwinia psidii, agent causal of bacterial blight in guava (Psidium guajava) and wilt and die-back of Eucalyptus spp.</title>
        <authorList>
            <person name="Hermenegildo P.S."/>
            <person name="Santos S.A."/>
            <person name="Guimaraes L.M.S."/>
            <person name="Vidigal P.M.P."/>
            <person name="Pereira I.C."/>
            <person name="Badel J.L."/>
            <person name="Alfenas-Zerbini P."/>
            <person name="Ferreira M.A.S.V."/>
            <person name="Alfenas A.C."/>
        </authorList>
    </citation>
    <scope>NUCLEOTIDE SEQUENCE [LARGE SCALE GENOMIC DNA]</scope>
    <source>
        <strain evidence="2 3">IBSBF 435</strain>
    </source>
</reference>
<evidence type="ECO:0000313" key="3">
    <source>
        <dbReference type="Proteomes" id="UP000279457"/>
    </source>
</evidence>
<feature type="transmembrane region" description="Helical" evidence="1">
    <location>
        <begin position="7"/>
        <end position="28"/>
    </location>
</feature>
<dbReference type="EMBL" id="RHHM01000013">
    <property type="protein sequence ID" value="RQM37234.1"/>
    <property type="molecule type" value="Genomic_DNA"/>
</dbReference>
<evidence type="ECO:0000313" key="2">
    <source>
        <dbReference type="EMBL" id="RQM37234.1"/>
    </source>
</evidence>
<keyword evidence="1" id="KW-0472">Membrane</keyword>
<proteinExistence type="predicted"/>
<evidence type="ECO:0000256" key="1">
    <source>
        <dbReference type="SAM" id="Phobius"/>
    </source>
</evidence>
<keyword evidence="3" id="KW-1185">Reference proteome</keyword>
<organism evidence="2 3">
    <name type="scientific">Erwinia psidii</name>
    <dbReference type="NCBI Taxonomy" id="69224"/>
    <lineage>
        <taxon>Bacteria</taxon>
        <taxon>Pseudomonadati</taxon>
        <taxon>Pseudomonadota</taxon>
        <taxon>Gammaproteobacteria</taxon>
        <taxon>Enterobacterales</taxon>
        <taxon>Erwiniaceae</taxon>
        <taxon>Erwinia</taxon>
    </lineage>
</organism>
<dbReference type="Proteomes" id="UP000279457">
    <property type="component" value="Unassembled WGS sequence"/>
</dbReference>
<dbReference type="OrthoDB" id="6555765at2"/>
<keyword evidence="1" id="KW-0812">Transmembrane</keyword>
<sequence>MRILKITLSTLAGSICGAGLMYLLMPFISQTFVGPIHGEDQMSANFEIFFIGTLVLAVLGAMVGWMVARRLTRQ</sequence>
<comment type="caution">
    <text evidence="2">The sequence shown here is derived from an EMBL/GenBank/DDBJ whole genome shotgun (WGS) entry which is preliminary data.</text>
</comment>
<gene>
    <name evidence="2" type="ORF">EB241_16315</name>
</gene>
<accession>A0A3N6RW38</accession>
<keyword evidence="1" id="KW-1133">Transmembrane helix</keyword>
<dbReference type="RefSeq" id="WP_124234091.1">
    <property type="nucleotide sequence ID" value="NZ_RHHM01000013.1"/>
</dbReference>
<protein>
    <submittedName>
        <fullName evidence="2">Uncharacterized protein</fullName>
    </submittedName>
</protein>
<dbReference type="AlphaFoldDB" id="A0A3N6RW38"/>